<accession>A0A7J9PJC8</accession>
<sequence length="553" mass="61563">MKKHFLLFLLVLLCVSTVNAGTTTISSSDQTSDYYVVLNNPYTDELLLSALNTTSWSHYIPVVIGYGDNKVYFSSEKDLARFCTVLAYNNKVLPFSGEYVAYIGDQPATVTTYYSTSTTTRTGYVENAQYAYIYAVAYTGGDYYGSESCIYFNSESLAHAEGKNAASGQFTSRAVSGTYDHRVACLGYQGYGFYSVTIFDYVDYDDTLVTTLIEPPEKYEITLVSNVNDFDVYEGTVKIGTYNSADVIKMVPGNYELTFVKEGYWNETKTVEVTEEGATVSLEMFPEDELYLISSNVTTENIVTNMEVEMTLHIEPMIESQNTMISFSKDIVSIKEGTESLTKDGDDYIIGNFYEPIDLTVTFNSGTLTGNRYIETTVFGTAYVGTQSTDFLTTKSIDYTVNSLPIVVYMPDWEEGVNELRITEQEGNTLILNVEVLDSSDDSVYAQNVVFNPYGVETLDINLTEGIYYLHLYCTDFDTNIAFSVSESSDDSDIIAVVVTSDDSIIDTVSDTLTDYWYVPVGLGIIIGIYYVFSKKKGKKPSKLTKGGKNGKK</sequence>
<dbReference type="Proteomes" id="UP000533207">
    <property type="component" value="Unassembled WGS sequence"/>
</dbReference>
<protein>
    <recommendedName>
        <fullName evidence="4">PEGA domain-containing protein</fullName>
    </recommendedName>
</protein>
<feature type="transmembrane region" description="Helical" evidence="1">
    <location>
        <begin position="516"/>
        <end position="533"/>
    </location>
</feature>
<keyword evidence="1" id="KW-1133">Transmembrane helix</keyword>
<reference evidence="2 3" key="1">
    <citation type="submission" date="2020-07" db="EMBL/GenBank/DDBJ databases">
        <title>Genomic Encyclopedia of Type Strains, Phase IV (KMG-V): Genome sequencing to study the core and pangenomes of soil and plant-associated prokaryotes.</title>
        <authorList>
            <person name="Whitman W."/>
        </authorList>
    </citation>
    <scope>NUCLEOTIDE SEQUENCE [LARGE SCALE GENOMIC DNA]</scope>
    <source>
        <strain evidence="2 3">C8</strain>
    </source>
</reference>
<keyword evidence="1" id="KW-0472">Membrane</keyword>
<dbReference type="AlphaFoldDB" id="A0A7J9PJC8"/>
<evidence type="ECO:0008006" key="4">
    <source>
        <dbReference type="Google" id="ProtNLM"/>
    </source>
</evidence>
<evidence type="ECO:0000313" key="2">
    <source>
        <dbReference type="EMBL" id="MBA2861629.1"/>
    </source>
</evidence>
<dbReference type="RefSeq" id="WP_011977286.1">
    <property type="nucleotide sequence ID" value="NZ_JACDUL010000001.1"/>
</dbReference>
<evidence type="ECO:0000313" key="3">
    <source>
        <dbReference type="Proteomes" id="UP000533207"/>
    </source>
</evidence>
<comment type="caution">
    <text evidence="2">The sequence shown here is derived from an EMBL/GenBank/DDBJ whole genome shotgun (WGS) entry which is preliminary data.</text>
</comment>
<dbReference type="EMBL" id="JACDUL010000001">
    <property type="protein sequence ID" value="MBA2861629.1"/>
    <property type="molecule type" value="Genomic_DNA"/>
</dbReference>
<evidence type="ECO:0000256" key="1">
    <source>
        <dbReference type="SAM" id="Phobius"/>
    </source>
</evidence>
<name>A0A7J9PJC8_METMI</name>
<keyword evidence="1" id="KW-0812">Transmembrane</keyword>
<proteinExistence type="predicted"/>
<gene>
    <name evidence="2" type="ORF">HNP90_000489</name>
</gene>
<organism evidence="2 3">
    <name type="scientific">Methanococcus maripaludis</name>
    <name type="common">Methanococcus deltae</name>
    <dbReference type="NCBI Taxonomy" id="39152"/>
    <lineage>
        <taxon>Archaea</taxon>
        <taxon>Methanobacteriati</taxon>
        <taxon>Methanobacteriota</taxon>
        <taxon>Methanomada group</taxon>
        <taxon>Methanococci</taxon>
        <taxon>Methanococcales</taxon>
        <taxon>Methanococcaceae</taxon>
        <taxon>Methanococcus</taxon>
    </lineage>
</organism>